<feature type="region of interest" description="Disordered" evidence="1">
    <location>
        <begin position="305"/>
        <end position="326"/>
    </location>
</feature>
<dbReference type="RefSeq" id="WP_017365750.1">
    <property type="nucleotide sequence ID" value="NZ_OX458332.1"/>
</dbReference>
<evidence type="ECO:0000256" key="1">
    <source>
        <dbReference type="SAM" id="MobiDB-lite"/>
    </source>
</evidence>
<feature type="transmembrane region" description="Helical" evidence="2">
    <location>
        <begin position="200"/>
        <end position="222"/>
    </location>
</feature>
<dbReference type="Proteomes" id="UP001158598">
    <property type="component" value="Chromosome"/>
</dbReference>
<evidence type="ECO:0000313" key="4">
    <source>
        <dbReference type="Proteomes" id="UP001158598"/>
    </source>
</evidence>
<organism evidence="3 4">
    <name type="scientific">Methylococcus capsulatus</name>
    <dbReference type="NCBI Taxonomy" id="414"/>
    <lineage>
        <taxon>Bacteria</taxon>
        <taxon>Pseudomonadati</taxon>
        <taxon>Pseudomonadota</taxon>
        <taxon>Gammaproteobacteria</taxon>
        <taxon>Methylococcales</taxon>
        <taxon>Methylococcaceae</taxon>
        <taxon>Methylococcus</taxon>
    </lineage>
</organism>
<proteinExistence type="predicted"/>
<reference evidence="3" key="1">
    <citation type="submission" date="2023-03" db="EMBL/GenBank/DDBJ databases">
        <authorList>
            <person name="Pearce D."/>
        </authorList>
    </citation>
    <scope>NUCLEOTIDE SEQUENCE</scope>
    <source>
        <strain evidence="3">Mc</strain>
    </source>
</reference>
<accession>A0AA35XUW6</accession>
<keyword evidence="2" id="KW-0812">Transmembrane</keyword>
<evidence type="ECO:0000256" key="2">
    <source>
        <dbReference type="SAM" id="Phobius"/>
    </source>
</evidence>
<dbReference type="EMBL" id="OX458332">
    <property type="protein sequence ID" value="CAI8804112.1"/>
    <property type="molecule type" value="Genomic_DNA"/>
</dbReference>
<feature type="compositionally biased region" description="Basic and acidic residues" evidence="1">
    <location>
        <begin position="315"/>
        <end position="326"/>
    </location>
</feature>
<dbReference type="AlphaFoldDB" id="A0AA35XUW6"/>
<feature type="transmembrane region" description="Helical" evidence="2">
    <location>
        <begin position="173"/>
        <end position="193"/>
    </location>
</feature>
<feature type="transmembrane region" description="Helical" evidence="2">
    <location>
        <begin position="81"/>
        <end position="103"/>
    </location>
</feature>
<keyword evidence="2" id="KW-1133">Transmembrane helix</keyword>
<name>A0AA35XUW6_METCP</name>
<sequence length="343" mass="36960">MPEENTKTSGYFDLQLRFDSANRVVSIKVNDITLPLPPSVEDPCCEDSDGTSFTGMIIPDTSTPATETTPAGPSLGPLLRLGLNVVVVIGAVLALQGLVYWNYFADDPQFLDRYGWWMVYLDLSVVPLIATLGYLRSYIYAHASHMMGMVIGMTIGMQVGTMIGGVLGATNGFFVGAMVGMSLGTLYGVLTAWCCGPMAVIHGLMAGVMGGTMGAMVVVMMIPDHVLIFMPVFTTANLLILIWFTYLFYKEGVAAGKCQLRGPLTLAQLSSFSLVTIGLLAALMVLGPKGPMVWKGHKRAAMDADMTENPFQPREPGKDGSSTDRREMEMACGARMMEGGNHR</sequence>
<feature type="transmembrane region" description="Helical" evidence="2">
    <location>
        <begin position="147"/>
        <end position="167"/>
    </location>
</feature>
<feature type="transmembrane region" description="Helical" evidence="2">
    <location>
        <begin position="269"/>
        <end position="287"/>
    </location>
</feature>
<feature type="transmembrane region" description="Helical" evidence="2">
    <location>
        <begin position="115"/>
        <end position="135"/>
    </location>
</feature>
<protein>
    <submittedName>
        <fullName evidence="3">Membrane protein</fullName>
    </submittedName>
</protein>
<evidence type="ECO:0000313" key="3">
    <source>
        <dbReference type="EMBL" id="CAI8804112.1"/>
    </source>
</evidence>
<feature type="transmembrane region" description="Helical" evidence="2">
    <location>
        <begin position="228"/>
        <end position="249"/>
    </location>
</feature>
<keyword evidence="2" id="KW-0472">Membrane</keyword>
<gene>
    <name evidence="3" type="ORF">MCNOR_1625</name>
</gene>